<proteinExistence type="predicted"/>
<gene>
    <name evidence="2" type="ORF">C1H71_09440</name>
</gene>
<dbReference type="EMBL" id="CP025781">
    <property type="protein sequence ID" value="QBC43748.1"/>
    <property type="molecule type" value="Genomic_DNA"/>
</dbReference>
<dbReference type="AlphaFoldDB" id="A0A7G3G9C6"/>
<evidence type="ECO:0000313" key="3">
    <source>
        <dbReference type="Proteomes" id="UP000515917"/>
    </source>
</evidence>
<dbReference type="Gene3D" id="3.30.70.1070">
    <property type="entry name" value="Sporulation related repeat"/>
    <property type="match status" value="1"/>
</dbReference>
<dbReference type="RefSeq" id="WP_130106321.1">
    <property type="nucleotide sequence ID" value="NZ_CP025781.1"/>
</dbReference>
<dbReference type="Gene3D" id="3.40.50.300">
    <property type="entry name" value="P-loop containing nucleotide triphosphate hydrolases"/>
    <property type="match status" value="1"/>
</dbReference>
<dbReference type="InterPro" id="IPR052026">
    <property type="entry name" value="ExeA_AAA_ATPase_DNA-bind"/>
</dbReference>
<keyword evidence="3" id="KW-1185">Reference proteome</keyword>
<dbReference type="GO" id="GO:0016887">
    <property type="term" value="F:ATP hydrolysis activity"/>
    <property type="evidence" value="ECO:0007669"/>
    <property type="project" value="InterPro"/>
</dbReference>
<dbReference type="GO" id="GO:0042834">
    <property type="term" value="F:peptidoglycan binding"/>
    <property type="evidence" value="ECO:0007669"/>
    <property type="project" value="InterPro"/>
</dbReference>
<dbReference type="InterPro" id="IPR027417">
    <property type="entry name" value="P-loop_NTPase"/>
</dbReference>
<dbReference type="InterPro" id="IPR036680">
    <property type="entry name" value="SPOR-like_sf"/>
</dbReference>
<dbReference type="InterPro" id="IPR049945">
    <property type="entry name" value="AAA_22"/>
</dbReference>
<dbReference type="PANTHER" id="PTHR35894:SF1">
    <property type="entry name" value="PHOSPHORIBULOKINASE _ URIDINE KINASE FAMILY"/>
    <property type="match status" value="1"/>
</dbReference>
<name>A0A7G3G9C6_9NEIS</name>
<feature type="domain" description="ORC1/DEAH AAA+ ATPase" evidence="1">
    <location>
        <begin position="54"/>
        <end position="182"/>
    </location>
</feature>
<sequence length="450" mass="49828">MKASIHVLAGLLMYLEHFGLNEPPFRITPHPEFFYTGAERGATLDALIYAVLAGEGLVKVVGEVGSGKTMLCRVLVERLPANIDSVYIANPAMKPDELMLMIADDLGLACDATHTSAKVRDLQAALLERFAAGRQVVILIDEAHAMPTASLEAVRLLSNLDHGHHKLLQIVLFGQPELDSRLAQQDLRQLRERVTHAFQLAPLKSDDIEAYIEFRMRTAGYRGPELFQSQALRKIFIESEGLTRRINILADKSLMAAFSRSEHSVNARHVKAAIKDSAFKSLRKKPMMAWLLLLGVLTGGVGASLIQPSNIKVASAPVAAPLPLQLANTASVSMPSLQLSEGLKNKLSQSRQKFNRAEANHIGIMLLVTDREHNEELERYFLKTSQLIPKDQLLIYPAEIRGKKGWGLVYGLFTDKSSAQVAMLALPDRLKKNKPILRTVAGMRDELWNL</sequence>
<dbReference type="Pfam" id="PF13401">
    <property type="entry name" value="AAA_22"/>
    <property type="match status" value="1"/>
</dbReference>
<reference evidence="2 3" key="1">
    <citation type="submission" date="2018-01" db="EMBL/GenBank/DDBJ databases">
        <title>Genome sequence of Iodobacter sp. strain PCH194 isolated from Indian Trans-Himalaya.</title>
        <authorList>
            <person name="Kumar V."/>
            <person name="Thakur V."/>
            <person name="Kumar S."/>
            <person name="Singh D."/>
        </authorList>
    </citation>
    <scope>NUCLEOTIDE SEQUENCE [LARGE SCALE GENOMIC DNA]</scope>
    <source>
        <strain evidence="2 3">PCH194</strain>
    </source>
</reference>
<accession>A0A7G3G9C6</accession>
<evidence type="ECO:0000313" key="2">
    <source>
        <dbReference type="EMBL" id="QBC43748.1"/>
    </source>
</evidence>
<dbReference type="KEGG" id="ifl:C1H71_09440"/>
<dbReference type="PANTHER" id="PTHR35894">
    <property type="entry name" value="GENERAL SECRETION PATHWAY PROTEIN A-RELATED"/>
    <property type="match status" value="1"/>
</dbReference>
<dbReference type="SUPFAM" id="SSF52540">
    <property type="entry name" value="P-loop containing nucleoside triphosphate hydrolases"/>
    <property type="match status" value="1"/>
</dbReference>
<protein>
    <submittedName>
        <fullName evidence="2">ATPase</fullName>
    </submittedName>
</protein>
<organism evidence="2 3">
    <name type="scientific">Iodobacter fluviatilis</name>
    <dbReference type="NCBI Taxonomy" id="537"/>
    <lineage>
        <taxon>Bacteria</taxon>
        <taxon>Pseudomonadati</taxon>
        <taxon>Pseudomonadota</taxon>
        <taxon>Betaproteobacteria</taxon>
        <taxon>Neisseriales</taxon>
        <taxon>Chitinibacteraceae</taxon>
        <taxon>Iodobacter</taxon>
    </lineage>
</organism>
<dbReference type="Proteomes" id="UP000515917">
    <property type="component" value="Chromosome"/>
</dbReference>
<evidence type="ECO:0000259" key="1">
    <source>
        <dbReference type="Pfam" id="PF13401"/>
    </source>
</evidence>